<evidence type="ECO:0000313" key="3">
    <source>
        <dbReference type="Proteomes" id="UP000295129"/>
    </source>
</evidence>
<proteinExistence type="predicted"/>
<keyword evidence="3" id="KW-1185">Reference proteome</keyword>
<dbReference type="InterPro" id="IPR029069">
    <property type="entry name" value="HotDog_dom_sf"/>
</dbReference>
<organism evidence="2 3">
    <name type="scientific">Azoarcus indigens</name>
    <dbReference type="NCBI Taxonomy" id="29545"/>
    <lineage>
        <taxon>Bacteria</taxon>
        <taxon>Pseudomonadati</taxon>
        <taxon>Pseudomonadota</taxon>
        <taxon>Betaproteobacteria</taxon>
        <taxon>Rhodocyclales</taxon>
        <taxon>Zoogloeaceae</taxon>
        <taxon>Azoarcus</taxon>
    </lineage>
</organism>
<dbReference type="GO" id="GO:0006633">
    <property type="term" value="P:fatty acid biosynthetic process"/>
    <property type="evidence" value="ECO:0007669"/>
    <property type="project" value="InterPro"/>
</dbReference>
<sequence length="275" mass="30573">MNALRFDSTATAAWAAFSGDYNPIHFDPAFARSTIGTEGTVVHGMLAMLALKQAVSERPWAGDGWLQWTGMLKQAMPSQLDYAVHLSAPEADAKVRFRLHSPGDAEKRILGNCAPVAFDTAPYRTPPRHVLDAAAVGERLRGFADAFPAATTCWVAIDALIFAEYIQRHSVDTFREDIVRHFGAEMETDLGKASLLTMQTHHRCLFRTALLQDVGHFTFDRIAYDIRKIDEITTHDSLFATIDIPVWLNDTLSQVVQIGLMARKKPALPHEEAEL</sequence>
<comment type="caution">
    <text evidence="2">The sequence shown here is derived from an EMBL/GenBank/DDBJ whole genome shotgun (WGS) entry which is preliminary data.</text>
</comment>
<dbReference type="OrthoDB" id="9774179at2"/>
<dbReference type="SUPFAM" id="SSF54637">
    <property type="entry name" value="Thioesterase/thiol ester dehydrase-isomerase"/>
    <property type="match status" value="1"/>
</dbReference>
<dbReference type="Proteomes" id="UP000295129">
    <property type="component" value="Unassembled WGS sequence"/>
</dbReference>
<dbReference type="EMBL" id="SNVV01000011">
    <property type="protein sequence ID" value="TDN49549.1"/>
    <property type="molecule type" value="Genomic_DNA"/>
</dbReference>
<dbReference type="AlphaFoldDB" id="A0A4R6DXY8"/>
<dbReference type="GO" id="GO:0005835">
    <property type="term" value="C:fatty acid synthase complex"/>
    <property type="evidence" value="ECO:0007669"/>
    <property type="project" value="InterPro"/>
</dbReference>
<evidence type="ECO:0000259" key="1">
    <source>
        <dbReference type="Pfam" id="PF01575"/>
    </source>
</evidence>
<feature type="domain" description="MaoC-like" evidence="1">
    <location>
        <begin position="12"/>
        <end position="56"/>
    </location>
</feature>
<gene>
    <name evidence="2" type="ORF">C7389_11127</name>
</gene>
<dbReference type="GO" id="GO:0004312">
    <property type="term" value="F:fatty acid synthase activity"/>
    <property type="evidence" value="ECO:0007669"/>
    <property type="project" value="InterPro"/>
</dbReference>
<dbReference type="PRINTS" id="PR01483">
    <property type="entry name" value="FASYNTHASE"/>
</dbReference>
<evidence type="ECO:0000313" key="2">
    <source>
        <dbReference type="EMBL" id="TDN49549.1"/>
    </source>
</evidence>
<dbReference type="RefSeq" id="WP_133592281.1">
    <property type="nucleotide sequence ID" value="NZ_SNVV01000011.1"/>
</dbReference>
<accession>A0A4R6DXY8</accession>
<dbReference type="Gene3D" id="3.10.129.10">
    <property type="entry name" value="Hotdog Thioesterase"/>
    <property type="match status" value="1"/>
</dbReference>
<protein>
    <submittedName>
        <fullName evidence="2">MaoC dehydratase-like protein</fullName>
    </submittedName>
</protein>
<dbReference type="InterPro" id="IPR003965">
    <property type="entry name" value="Fatty_acid_synthase"/>
</dbReference>
<dbReference type="InterPro" id="IPR002539">
    <property type="entry name" value="MaoC-like_dom"/>
</dbReference>
<name>A0A4R6DXY8_9RHOO</name>
<reference evidence="2 3" key="1">
    <citation type="submission" date="2019-03" db="EMBL/GenBank/DDBJ databases">
        <title>Genomic Encyclopedia of Type Strains, Phase IV (KMG-IV): sequencing the most valuable type-strain genomes for metagenomic binning, comparative biology and taxonomic classification.</title>
        <authorList>
            <person name="Goeker M."/>
        </authorList>
    </citation>
    <scope>NUCLEOTIDE SEQUENCE [LARGE SCALE GENOMIC DNA]</scope>
    <source>
        <strain evidence="2 3">DSM 12121</strain>
    </source>
</reference>
<dbReference type="Pfam" id="PF01575">
    <property type="entry name" value="MaoC_dehydratas"/>
    <property type="match status" value="1"/>
</dbReference>